<organism evidence="2">
    <name type="scientific">marine metagenome</name>
    <dbReference type="NCBI Taxonomy" id="408172"/>
    <lineage>
        <taxon>unclassified sequences</taxon>
        <taxon>metagenomes</taxon>
        <taxon>ecological metagenomes</taxon>
    </lineage>
</organism>
<evidence type="ECO:0000313" key="2">
    <source>
        <dbReference type="EMBL" id="SVB60173.1"/>
    </source>
</evidence>
<sequence length="22" mass="2584">MPNKVVQTIDNGDEEEDNPYEF</sequence>
<feature type="region of interest" description="Disordered" evidence="1">
    <location>
        <begin position="1"/>
        <end position="22"/>
    </location>
</feature>
<gene>
    <name evidence="2" type="ORF">METZ01_LOCUS213027</name>
</gene>
<name>A0A382FD78_9ZZZZ</name>
<reference evidence="2" key="1">
    <citation type="submission" date="2018-05" db="EMBL/GenBank/DDBJ databases">
        <authorList>
            <person name="Lanie J.A."/>
            <person name="Ng W.-L."/>
            <person name="Kazmierczak K.M."/>
            <person name="Andrzejewski T.M."/>
            <person name="Davidsen T.M."/>
            <person name="Wayne K.J."/>
            <person name="Tettelin H."/>
            <person name="Glass J.I."/>
            <person name="Rusch D."/>
            <person name="Podicherti R."/>
            <person name="Tsui H.-C.T."/>
            <person name="Winkler M.E."/>
        </authorList>
    </citation>
    <scope>NUCLEOTIDE SEQUENCE</scope>
</reference>
<accession>A0A382FD78</accession>
<evidence type="ECO:0000256" key="1">
    <source>
        <dbReference type="SAM" id="MobiDB-lite"/>
    </source>
</evidence>
<feature type="non-terminal residue" evidence="2">
    <location>
        <position position="22"/>
    </location>
</feature>
<proteinExistence type="predicted"/>
<feature type="compositionally biased region" description="Polar residues" evidence="1">
    <location>
        <begin position="1"/>
        <end position="10"/>
    </location>
</feature>
<protein>
    <submittedName>
        <fullName evidence="2">Uncharacterized protein</fullName>
    </submittedName>
</protein>
<dbReference type="AlphaFoldDB" id="A0A382FD78"/>
<feature type="compositionally biased region" description="Acidic residues" evidence="1">
    <location>
        <begin position="11"/>
        <end position="22"/>
    </location>
</feature>
<dbReference type="EMBL" id="UINC01048981">
    <property type="protein sequence ID" value="SVB60173.1"/>
    <property type="molecule type" value="Genomic_DNA"/>
</dbReference>